<evidence type="ECO:0000313" key="4">
    <source>
        <dbReference type="EMBL" id="SEA35273.1"/>
    </source>
</evidence>
<dbReference type="EMBL" id="FNQR01000004">
    <property type="protein sequence ID" value="SEA35273.1"/>
    <property type="molecule type" value="Genomic_DNA"/>
</dbReference>
<keyword evidence="3" id="KW-0732">Signal</keyword>
<dbReference type="OrthoDB" id="8881899at2"/>
<evidence type="ECO:0000256" key="1">
    <source>
        <dbReference type="ARBA" id="ARBA00006987"/>
    </source>
</evidence>
<dbReference type="InterPro" id="IPR042100">
    <property type="entry name" value="Bug_dom1"/>
</dbReference>
<dbReference type="CDD" id="cd07012">
    <property type="entry name" value="PBP2_Bug_TTT"/>
    <property type="match status" value="1"/>
</dbReference>
<proteinExistence type="inferred from homology"/>
<dbReference type="PANTHER" id="PTHR42928">
    <property type="entry name" value="TRICARBOXYLATE-BINDING PROTEIN"/>
    <property type="match status" value="1"/>
</dbReference>
<dbReference type="RefSeq" id="WP_093043608.1">
    <property type="nucleotide sequence ID" value="NZ_FNQR01000004.1"/>
</dbReference>
<evidence type="ECO:0000313" key="5">
    <source>
        <dbReference type="Proteomes" id="UP000198584"/>
    </source>
</evidence>
<dbReference type="Gene3D" id="3.40.190.10">
    <property type="entry name" value="Periplasmic binding protein-like II"/>
    <property type="match status" value="1"/>
</dbReference>
<dbReference type="Gene3D" id="3.40.190.150">
    <property type="entry name" value="Bordetella uptake gene, domain 1"/>
    <property type="match status" value="1"/>
</dbReference>
<feature type="signal peptide" evidence="3">
    <location>
        <begin position="1"/>
        <end position="24"/>
    </location>
</feature>
<dbReference type="Pfam" id="PF03401">
    <property type="entry name" value="TctC"/>
    <property type="match status" value="1"/>
</dbReference>
<keyword evidence="4" id="KW-0675">Receptor</keyword>
<protein>
    <submittedName>
        <fullName evidence="4">Tripartite-type tricarboxylate transporter, receptor component TctC</fullName>
    </submittedName>
</protein>
<dbReference type="PROSITE" id="PS51257">
    <property type="entry name" value="PROKAR_LIPOPROTEIN"/>
    <property type="match status" value="1"/>
</dbReference>
<feature type="chain" id="PRO_5038839769" evidence="3">
    <location>
        <begin position="25"/>
        <end position="339"/>
    </location>
</feature>
<sequence>MKKLLSAFMLLGLILLLAACSGDANGTSSDDNGGEGGSDSGSAEGFPDKPINVIVSYSAGGGTDTGARILIPYVEEELGVDMNIINKPGGGGWVGWTELANADPDGYTIGYINTPNLMTGYLDPKYNRDQSLESFAPIANHVTDPGAIAIRPNDDRFSTIEELIEYAKENELTATSTGAGSDDHYASLKLNDKFGTKFKAVHNSGSADSRAAVLGGHVDVLFANVGELATLHKEGEVKIVAVMSKEKSPFLEDVPTLAESGYEDVYSWSARGLAAPAGIDEEKLEILRAAFEKGIKNEEQVEKMGEMGLQVEYLDGEDYDQLLKEDEEGVKALSDLMGW</sequence>
<keyword evidence="5" id="KW-1185">Reference proteome</keyword>
<dbReference type="AlphaFoldDB" id="A0A1H4AGU5"/>
<dbReference type="PIRSF" id="PIRSF017082">
    <property type="entry name" value="YflP"/>
    <property type="match status" value="1"/>
</dbReference>
<reference evidence="4 5" key="1">
    <citation type="submission" date="2016-10" db="EMBL/GenBank/DDBJ databases">
        <authorList>
            <person name="de Groot N.N."/>
        </authorList>
    </citation>
    <scope>NUCLEOTIDE SEQUENCE [LARGE SCALE GENOMIC DNA]</scope>
    <source>
        <strain evidence="4 5">CCM7597</strain>
    </source>
</reference>
<evidence type="ECO:0000256" key="3">
    <source>
        <dbReference type="SAM" id="SignalP"/>
    </source>
</evidence>
<dbReference type="Proteomes" id="UP000198584">
    <property type="component" value="Unassembled WGS sequence"/>
</dbReference>
<name>A0A1H4AGU5_9BACI</name>
<dbReference type="InterPro" id="IPR005064">
    <property type="entry name" value="BUG"/>
</dbReference>
<dbReference type="SUPFAM" id="SSF53850">
    <property type="entry name" value="Periplasmic binding protein-like II"/>
    <property type="match status" value="1"/>
</dbReference>
<accession>A0A1H4AGU5</accession>
<dbReference type="PANTHER" id="PTHR42928:SF5">
    <property type="entry name" value="BLR1237 PROTEIN"/>
    <property type="match status" value="1"/>
</dbReference>
<organism evidence="4 5">
    <name type="scientific">Thalassobacillus cyri</name>
    <dbReference type="NCBI Taxonomy" id="571932"/>
    <lineage>
        <taxon>Bacteria</taxon>
        <taxon>Bacillati</taxon>
        <taxon>Bacillota</taxon>
        <taxon>Bacilli</taxon>
        <taxon>Bacillales</taxon>
        <taxon>Bacillaceae</taxon>
        <taxon>Thalassobacillus</taxon>
    </lineage>
</organism>
<gene>
    <name evidence="4" type="ORF">SAMN05421743_10496</name>
</gene>
<feature type="region of interest" description="Disordered" evidence="2">
    <location>
        <begin position="26"/>
        <end position="47"/>
    </location>
</feature>
<evidence type="ECO:0000256" key="2">
    <source>
        <dbReference type="SAM" id="MobiDB-lite"/>
    </source>
</evidence>
<comment type="similarity">
    <text evidence="1">Belongs to the UPF0065 (bug) family.</text>
</comment>
<dbReference type="STRING" id="571932.SAMN05421743_10496"/>